<reference evidence="5 6" key="1">
    <citation type="submission" date="2018-06" db="EMBL/GenBank/DDBJ databases">
        <title>Complete genome of Desulfovibrio indonesiensis P37SLT.</title>
        <authorList>
            <person name="Crispim J.S."/>
            <person name="Vidigal P.M.P."/>
            <person name="Silva L.C.F."/>
            <person name="Laguardia C.N."/>
            <person name="Araujo L.C."/>
            <person name="Dias R.S."/>
            <person name="Sousa M.P."/>
            <person name="Paula S.O."/>
            <person name="Silva C."/>
        </authorList>
    </citation>
    <scope>NUCLEOTIDE SEQUENCE [LARGE SCALE GENOMIC DNA]</scope>
    <source>
        <strain evidence="5 6">P37SLT</strain>
    </source>
</reference>
<dbReference type="PANTHER" id="PTHR12815">
    <property type="entry name" value="SORTING AND ASSEMBLY MACHINERY SAMM50 PROTEIN FAMILY MEMBER"/>
    <property type="match status" value="1"/>
</dbReference>
<dbReference type="OrthoDB" id="9814535at2"/>
<dbReference type="GO" id="GO:0019867">
    <property type="term" value="C:outer membrane"/>
    <property type="evidence" value="ECO:0007669"/>
    <property type="project" value="InterPro"/>
</dbReference>
<dbReference type="InterPro" id="IPR010827">
    <property type="entry name" value="BamA/TamA_POTRA"/>
</dbReference>
<dbReference type="EMBL" id="QMIE01000016">
    <property type="protein sequence ID" value="TVM15504.1"/>
    <property type="molecule type" value="Genomic_DNA"/>
</dbReference>
<dbReference type="Gene3D" id="3.10.20.310">
    <property type="entry name" value="membrane protein fhac"/>
    <property type="match status" value="1"/>
</dbReference>
<sequence length="615" mass="67085">MAVSTGRFGQTTRAAVFALVFLLHLGAGHVRAQEASATSPGEAGAGYVVRFQGIEGELRDLLQQVSVAADKSNEALVSRGIIARRIREDKQLFKTALTSRGYMGGVVEANLDTESAPPVLTYTVDTGPPFMLSGISYEVAEGLEGDTVLPDAGELGLDVGARFNAVPVVAASGKVVSWLSRRGYPFPKVSKPRVLADFEKHTVRAVYTVTPGPKADFGETTIQGLESVDEGFVRAYIPWKQGQQFDRTEFDTYYNRLSELNLFSTIRVDPVSELDDQGRVPVTVEVKERKHRTVRAGLGYSTDKGPQARVGWEHRNLLGGGEKFEARIRASAVESDATVNYIDPRFLGKELAFALDASFKKSDTDAYKAETYETGFLIQKKVAEHLTVGAGPRFRHGDILEDESRPFDNQRVFDLVSLVFRASWDDRDSVLDPTRGRKIDLRIEPFFEIGDSKMSSPFFLQTELSATSYLRLLESPRLVLAGRAAAGASWGATREELPAVLRYYPGGGGSVRGYGYQLAGPVSGETPLGGAAYAEFSGELRAMVTEKFGIVPFIDAGYAFADPLDLQGELLFGAGLGIRYHTSFGPLRADVAVPLNRRKGVDDPVQFYISIGQAF</sequence>
<evidence type="ECO:0000256" key="2">
    <source>
        <dbReference type="ARBA" id="ARBA00023136"/>
    </source>
</evidence>
<evidence type="ECO:0000259" key="4">
    <source>
        <dbReference type="Pfam" id="PF07244"/>
    </source>
</evidence>
<dbReference type="Proteomes" id="UP000448292">
    <property type="component" value="Unassembled WGS sequence"/>
</dbReference>
<comment type="caution">
    <text evidence="5">The sequence shown here is derived from an EMBL/GenBank/DDBJ whole genome shotgun (WGS) entry which is preliminary data.</text>
</comment>
<protein>
    <recommendedName>
        <fullName evidence="7">Outer membrane protein assembly factor</fullName>
    </recommendedName>
</protein>
<comment type="subcellular location">
    <subcellularLocation>
        <location evidence="1">Membrane</location>
    </subcellularLocation>
</comment>
<evidence type="ECO:0000313" key="6">
    <source>
        <dbReference type="Proteomes" id="UP000448292"/>
    </source>
</evidence>
<accession>A0A7M3MC41</accession>
<dbReference type="Gene3D" id="2.40.160.50">
    <property type="entry name" value="membrane protein fhac: a member of the omp85/tpsb transporter family"/>
    <property type="match status" value="1"/>
</dbReference>
<evidence type="ECO:0008006" key="7">
    <source>
        <dbReference type="Google" id="ProtNLM"/>
    </source>
</evidence>
<keyword evidence="6" id="KW-1185">Reference proteome</keyword>
<dbReference type="RefSeq" id="WP_144304021.1">
    <property type="nucleotide sequence ID" value="NZ_QMIE01000016.1"/>
</dbReference>
<dbReference type="PANTHER" id="PTHR12815:SF42">
    <property type="entry name" value="BACTERIAL SURFACE ANTIGEN (D15) DOMAIN-CONTAINING PROTEIN"/>
    <property type="match status" value="1"/>
</dbReference>
<name>A0A7M3MC41_9BACT</name>
<feature type="domain" description="POTRA" evidence="4">
    <location>
        <begin position="217"/>
        <end position="289"/>
    </location>
</feature>
<organism evidence="5 6">
    <name type="scientific">Oceanidesulfovibrio indonesiensis</name>
    <dbReference type="NCBI Taxonomy" id="54767"/>
    <lineage>
        <taxon>Bacteria</taxon>
        <taxon>Pseudomonadati</taxon>
        <taxon>Thermodesulfobacteriota</taxon>
        <taxon>Desulfovibrionia</taxon>
        <taxon>Desulfovibrionales</taxon>
        <taxon>Desulfovibrionaceae</taxon>
        <taxon>Oceanidesulfovibrio</taxon>
    </lineage>
</organism>
<proteinExistence type="predicted"/>
<dbReference type="Pfam" id="PF01103">
    <property type="entry name" value="Omp85"/>
    <property type="match status" value="1"/>
</dbReference>
<dbReference type="Pfam" id="PF07244">
    <property type="entry name" value="POTRA"/>
    <property type="match status" value="1"/>
</dbReference>
<evidence type="ECO:0000259" key="3">
    <source>
        <dbReference type="Pfam" id="PF01103"/>
    </source>
</evidence>
<dbReference type="AlphaFoldDB" id="A0A7M3MC41"/>
<dbReference type="InterPro" id="IPR000184">
    <property type="entry name" value="Bac_surfAg_D15"/>
</dbReference>
<gene>
    <name evidence="5" type="ORF">DPQ33_14970</name>
</gene>
<feature type="domain" description="Bacterial surface antigen (D15)" evidence="3">
    <location>
        <begin position="316"/>
        <end position="615"/>
    </location>
</feature>
<evidence type="ECO:0000313" key="5">
    <source>
        <dbReference type="EMBL" id="TVM15504.1"/>
    </source>
</evidence>
<evidence type="ECO:0000256" key="1">
    <source>
        <dbReference type="ARBA" id="ARBA00004370"/>
    </source>
</evidence>
<keyword evidence="2" id="KW-0472">Membrane</keyword>
<dbReference type="InterPro" id="IPR039910">
    <property type="entry name" value="D15-like"/>
</dbReference>